<proteinExistence type="predicted"/>
<dbReference type="EMBL" id="QGKX02001290">
    <property type="protein sequence ID" value="KAF3537104.1"/>
    <property type="molecule type" value="Genomic_DNA"/>
</dbReference>
<gene>
    <name evidence="1" type="ORF">F2Q69_00020599</name>
</gene>
<accession>A0A8S9QFV5</accession>
<dbReference type="AlphaFoldDB" id="A0A8S9QFV5"/>
<dbReference type="Proteomes" id="UP000712600">
    <property type="component" value="Unassembled WGS sequence"/>
</dbReference>
<name>A0A8S9QFV5_BRACR</name>
<evidence type="ECO:0000313" key="1">
    <source>
        <dbReference type="EMBL" id="KAF3537104.1"/>
    </source>
</evidence>
<protein>
    <submittedName>
        <fullName evidence="1">Uncharacterized protein</fullName>
    </submittedName>
</protein>
<evidence type="ECO:0000313" key="2">
    <source>
        <dbReference type="Proteomes" id="UP000712600"/>
    </source>
</evidence>
<comment type="caution">
    <text evidence="1">The sequence shown here is derived from an EMBL/GenBank/DDBJ whole genome shotgun (WGS) entry which is preliminary data.</text>
</comment>
<sequence length="81" mass="9304">MILIRTEIRSGSDPKIWISGGAESGYPEGQNLDIRKGRIRISGRAESGYPEGQNPDIRKGRIRIRIVKCWIRQSRIRIRKS</sequence>
<reference evidence="1" key="1">
    <citation type="submission" date="2019-12" db="EMBL/GenBank/DDBJ databases">
        <title>Genome sequencing and annotation of Brassica cretica.</title>
        <authorList>
            <person name="Studholme D.J."/>
            <person name="Sarris P."/>
        </authorList>
    </citation>
    <scope>NUCLEOTIDE SEQUENCE</scope>
    <source>
        <strain evidence="1">PFS-109/04</strain>
        <tissue evidence="1">Leaf</tissue>
    </source>
</reference>
<organism evidence="1 2">
    <name type="scientific">Brassica cretica</name>
    <name type="common">Mustard</name>
    <dbReference type="NCBI Taxonomy" id="69181"/>
    <lineage>
        <taxon>Eukaryota</taxon>
        <taxon>Viridiplantae</taxon>
        <taxon>Streptophyta</taxon>
        <taxon>Embryophyta</taxon>
        <taxon>Tracheophyta</taxon>
        <taxon>Spermatophyta</taxon>
        <taxon>Magnoliopsida</taxon>
        <taxon>eudicotyledons</taxon>
        <taxon>Gunneridae</taxon>
        <taxon>Pentapetalae</taxon>
        <taxon>rosids</taxon>
        <taxon>malvids</taxon>
        <taxon>Brassicales</taxon>
        <taxon>Brassicaceae</taxon>
        <taxon>Brassiceae</taxon>
        <taxon>Brassica</taxon>
    </lineage>
</organism>